<dbReference type="Gene3D" id="2.40.128.520">
    <property type="match status" value="1"/>
</dbReference>
<protein>
    <recommendedName>
        <fullName evidence="1">DUF2147 domain-containing protein</fullName>
    </recommendedName>
</protein>
<dbReference type="AlphaFoldDB" id="A0A1B8U1U0"/>
<dbReference type="STRING" id="996801.BW723_13505"/>
<name>A0A1B8U1U0_9FLAO</name>
<reference evidence="3" key="1">
    <citation type="submission" date="2016-02" db="EMBL/GenBank/DDBJ databases">
        <title>Paenibacillus sp. LPB0068, isolated from Crassostrea gigas.</title>
        <authorList>
            <person name="Shin S.-K."/>
            <person name="Yi H."/>
        </authorList>
    </citation>
    <scope>NUCLEOTIDE SEQUENCE [LARGE SCALE GENOMIC DNA]</scope>
    <source>
        <strain evidence="3">KCTC 23969</strain>
    </source>
</reference>
<sequence length="124" mass="14128">MNAQEVLGKWNSRDEKTGEIDSVVEIYEKKGELFAKIIDITDPELKNELCKKCKGSLKDKPALGLHILYKLTEKNGKWVGGYGLDPRTGNYFNVYIKLINSKKLKVRGYAGIPLFGKTVYWDRS</sequence>
<dbReference type="Proteomes" id="UP000092612">
    <property type="component" value="Unassembled WGS sequence"/>
</dbReference>
<dbReference type="Pfam" id="PF09917">
    <property type="entry name" value="DUF2147"/>
    <property type="match status" value="1"/>
</dbReference>
<evidence type="ECO:0000313" key="3">
    <source>
        <dbReference type="Proteomes" id="UP000092612"/>
    </source>
</evidence>
<evidence type="ECO:0000313" key="2">
    <source>
        <dbReference type="EMBL" id="OBY65812.1"/>
    </source>
</evidence>
<dbReference type="PANTHER" id="PTHR36919">
    <property type="entry name" value="BLR1215 PROTEIN"/>
    <property type="match status" value="1"/>
</dbReference>
<dbReference type="PANTHER" id="PTHR36919:SF3">
    <property type="entry name" value="BLL5882 PROTEIN"/>
    <property type="match status" value="1"/>
</dbReference>
<gene>
    <name evidence="2" type="ORF">LPB301_08275</name>
</gene>
<organism evidence="2 3">
    <name type="scientific">Polaribacter reichenbachii</name>
    <dbReference type="NCBI Taxonomy" id="996801"/>
    <lineage>
        <taxon>Bacteria</taxon>
        <taxon>Pseudomonadati</taxon>
        <taxon>Bacteroidota</taxon>
        <taxon>Flavobacteriia</taxon>
        <taxon>Flavobacteriales</taxon>
        <taxon>Flavobacteriaceae</taxon>
    </lineage>
</organism>
<comment type="caution">
    <text evidence="2">The sequence shown here is derived from an EMBL/GenBank/DDBJ whole genome shotgun (WGS) entry which is preliminary data.</text>
</comment>
<proteinExistence type="predicted"/>
<evidence type="ECO:0000259" key="1">
    <source>
        <dbReference type="Pfam" id="PF09917"/>
    </source>
</evidence>
<dbReference type="EMBL" id="LSFL01000029">
    <property type="protein sequence ID" value="OBY65812.1"/>
    <property type="molecule type" value="Genomic_DNA"/>
</dbReference>
<dbReference type="InterPro" id="IPR019223">
    <property type="entry name" value="DUF2147"/>
</dbReference>
<feature type="domain" description="DUF2147" evidence="1">
    <location>
        <begin position="8"/>
        <end position="123"/>
    </location>
</feature>
<accession>A0A1B8U1U0</accession>
<keyword evidence="3" id="KW-1185">Reference proteome</keyword>